<dbReference type="AlphaFoldDB" id="L2GSQ8"/>
<protein>
    <submittedName>
        <fullName evidence="3">Uncharacterized protein</fullName>
    </submittedName>
</protein>
<organism evidence="3 4">
    <name type="scientific">Vavraia culicis (isolate floridensis)</name>
    <name type="common">Microsporidian parasite</name>
    <dbReference type="NCBI Taxonomy" id="948595"/>
    <lineage>
        <taxon>Eukaryota</taxon>
        <taxon>Fungi</taxon>
        <taxon>Fungi incertae sedis</taxon>
        <taxon>Microsporidia</taxon>
        <taxon>Pleistophoridae</taxon>
        <taxon>Vavraia</taxon>
    </lineage>
</organism>
<feature type="region of interest" description="Disordered" evidence="1">
    <location>
        <begin position="21"/>
        <end position="54"/>
    </location>
</feature>
<keyword evidence="2" id="KW-0732">Signal</keyword>
<evidence type="ECO:0000256" key="1">
    <source>
        <dbReference type="SAM" id="MobiDB-lite"/>
    </source>
</evidence>
<feature type="signal peptide" evidence="2">
    <location>
        <begin position="1"/>
        <end position="20"/>
    </location>
</feature>
<dbReference type="RefSeq" id="XP_008075186.1">
    <property type="nucleotide sequence ID" value="XM_008076995.1"/>
</dbReference>
<reference evidence="4" key="1">
    <citation type="submission" date="2011-03" db="EMBL/GenBank/DDBJ databases">
        <title>The genome sequence of Vavraia culicis strain floridensis.</title>
        <authorList>
            <consortium name="The Broad Institute Genome Sequencing Platform"/>
            <person name="Cuomo C."/>
            <person name="Becnel J."/>
            <person name="Sanscrainte N."/>
            <person name="Young S.K."/>
            <person name="Zeng Q."/>
            <person name="Gargeya S."/>
            <person name="Fitzgerald M."/>
            <person name="Haas B."/>
            <person name="Abouelleil A."/>
            <person name="Alvarado L."/>
            <person name="Arachchi H.M."/>
            <person name="Berlin A."/>
            <person name="Chapman S.B."/>
            <person name="Gearin G."/>
            <person name="Goldberg J."/>
            <person name="Griggs A."/>
            <person name="Gujja S."/>
            <person name="Hansen M."/>
            <person name="Heiman D."/>
            <person name="Howarth C."/>
            <person name="Larimer J."/>
            <person name="Lui A."/>
            <person name="MacDonald P.J.P."/>
            <person name="McCowen C."/>
            <person name="Montmayeur A."/>
            <person name="Murphy C."/>
            <person name="Neiman D."/>
            <person name="Pearson M."/>
            <person name="Priest M."/>
            <person name="Roberts A."/>
            <person name="Saif S."/>
            <person name="Shea T."/>
            <person name="Sisk P."/>
            <person name="Stolte C."/>
            <person name="Sykes S."/>
            <person name="Wortman J."/>
            <person name="Nusbaum C."/>
            <person name="Birren B."/>
        </authorList>
    </citation>
    <scope>NUCLEOTIDE SEQUENCE [LARGE SCALE GENOMIC DNA]</scope>
    <source>
        <strain evidence="4">floridensis</strain>
    </source>
</reference>
<dbReference type="EMBL" id="GL877450">
    <property type="protein sequence ID" value="ELA46328.1"/>
    <property type="molecule type" value="Genomic_DNA"/>
</dbReference>
<dbReference type="InParanoid" id="L2GSQ8"/>
<dbReference type="Proteomes" id="UP000011081">
    <property type="component" value="Unassembled WGS sequence"/>
</dbReference>
<dbReference type="GeneID" id="19880040"/>
<keyword evidence="4" id="KW-1185">Reference proteome</keyword>
<feature type="compositionally biased region" description="Polar residues" evidence="1">
    <location>
        <begin position="21"/>
        <end position="31"/>
    </location>
</feature>
<evidence type="ECO:0000313" key="3">
    <source>
        <dbReference type="EMBL" id="ELA46328.1"/>
    </source>
</evidence>
<name>L2GSQ8_VAVCU</name>
<proteinExistence type="predicted"/>
<feature type="chain" id="PRO_5003959974" evidence="2">
    <location>
        <begin position="21"/>
        <end position="325"/>
    </location>
</feature>
<evidence type="ECO:0000256" key="2">
    <source>
        <dbReference type="SAM" id="SignalP"/>
    </source>
</evidence>
<dbReference type="HOGENOM" id="CLU_855797_0_0_1"/>
<sequence length="325" mass="37211">MKCVQLIFVTVFLFIHRSLQTHGSSGRTNPTCPGDAEQGGSAPKKPRKDDYNDPEHDKSAQLVMLKTYCTNDLLCSYVLLSLSCCAKFVKYIHLEMFNAIDHGLVLEIRNYYQSLESYIFATDRRMSSSSVYCAFDSNCSLIPQESSLRRAFLLVYENIVLKLRQEDNNANITDLFMSTMQNEREVSYSIIEITCIDGQEKTFIDLLDEKMSAITRASKILLVVNKTENRQLMPAIEYQHNNFTYKLQSALGAEKNSGEPVVWIGCNKFQVPEMNVVNEEKLNEYIFLIGVYEQMDGAERQVANEKSTFNTISEEGKRKRSYKGY</sequence>
<dbReference type="VEuPathDB" id="MicrosporidiaDB:VCUG_02173"/>
<accession>L2GSQ8</accession>
<gene>
    <name evidence="3" type="ORF">VCUG_02173</name>
</gene>
<evidence type="ECO:0000313" key="4">
    <source>
        <dbReference type="Proteomes" id="UP000011081"/>
    </source>
</evidence>